<accession>A0AAN9QAQ5</accession>
<dbReference type="PANTHER" id="PTHR31225">
    <property type="entry name" value="OS04G0344100 PROTEIN-RELATED"/>
    <property type="match status" value="1"/>
</dbReference>
<dbReference type="GO" id="GO:0010333">
    <property type="term" value="F:terpene synthase activity"/>
    <property type="evidence" value="ECO:0007669"/>
    <property type="project" value="InterPro"/>
</dbReference>
<dbReference type="SFLD" id="SFLDS00005">
    <property type="entry name" value="Isoprenoid_Synthase_Type_I"/>
    <property type="match status" value="1"/>
</dbReference>
<comment type="caution">
    <text evidence="5">The sequence shown here is derived from an EMBL/GenBank/DDBJ whole genome shotgun (WGS) entry which is preliminary data.</text>
</comment>
<dbReference type="InterPro" id="IPR005630">
    <property type="entry name" value="Terpene_synthase_metal-bd"/>
</dbReference>
<dbReference type="CDD" id="cd00684">
    <property type="entry name" value="Terpene_cyclase_plant_C1"/>
    <property type="match status" value="1"/>
</dbReference>
<evidence type="ECO:0000256" key="1">
    <source>
        <dbReference type="ARBA" id="ARBA00022723"/>
    </source>
</evidence>
<organism evidence="5 6">
    <name type="scientific">Canavalia gladiata</name>
    <name type="common">Sword bean</name>
    <name type="synonym">Dolichos gladiatus</name>
    <dbReference type="NCBI Taxonomy" id="3824"/>
    <lineage>
        <taxon>Eukaryota</taxon>
        <taxon>Viridiplantae</taxon>
        <taxon>Streptophyta</taxon>
        <taxon>Embryophyta</taxon>
        <taxon>Tracheophyta</taxon>
        <taxon>Spermatophyta</taxon>
        <taxon>Magnoliopsida</taxon>
        <taxon>eudicotyledons</taxon>
        <taxon>Gunneridae</taxon>
        <taxon>Pentapetalae</taxon>
        <taxon>rosids</taxon>
        <taxon>fabids</taxon>
        <taxon>Fabales</taxon>
        <taxon>Fabaceae</taxon>
        <taxon>Papilionoideae</taxon>
        <taxon>50 kb inversion clade</taxon>
        <taxon>NPAAA clade</taxon>
        <taxon>indigoferoid/millettioid clade</taxon>
        <taxon>Phaseoleae</taxon>
        <taxon>Canavalia</taxon>
    </lineage>
</organism>
<dbReference type="EMBL" id="JAYMYQ010000006">
    <property type="protein sequence ID" value="KAK7324153.1"/>
    <property type="molecule type" value="Genomic_DNA"/>
</dbReference>
<keyword evidence="3" id="KW-0456">Lyase</keyword>
<dbReference type="InterPro" id="IPR008949">
    <property type="entry name" value="Isoprenoid_synthase_dom_sf"/>
</dbReference>
<protein>
    <recommendedName>
        <fullName evidence="4">Terpene synthase metal-binding domain-containing protein</fullName>
    </recommendedName>
</protein>
<dbReference type="Proteomes" id="UP001367508">
    <property type="component" value="Unassembled WGS sequence"/>
</dbReference>
<dbReference type="FunFam" id="1.10.600.10:FF:000007">
    <property type="entry name" value="Isoprene synthase, chloroplastic"/>
    <property type="match status" value="1"/>
</dbReference>
<dbReference type="SUPFAM" id="SSF48576">
    <property type="entry name" value="Terpenoid synthases"/>
    <property type="match status" value="1"/>
</dbReference>
<dbReference type="InterPro" id="IPR044814">
    <property type="entry name" value="Terpene_cyclase_plant_C1"/>
</dbReference>
<keyword evidence="2" id="KW-0460">Magnesium</keyword>
<evidence type="ECO:0000313" key="6">
    <source>
        <dbReference type="Proteomes" id="UP001367508"/>
    </source>
</evidence>
<dbReference type="Pfam" id="PF03936">
    <property type="entry name" value="Terpene_synth_C"/>
    <property type="match status" value="1"/>
</dbReference>
<evidence type="ECO:0000259" key="4">
    <source>
        <dbReference type="Pfam" id="PF03936"/>
    </source>
</evidence>
<dbReference type="PANTHER" id="PTHR31225:SF244">
    <property type="entry name" value="1,8-CINEOLE SYNTHASE 1, CHLOROPLASTIC-RELATED"/>
    <property type="match status" value="1"/>
</dbReference>
<dbReference type="InterPro" id="IPR050148">
    <property type="entry name" value="Terpene_synthase-like"/>
</dbReference>
<keyword evidence="6" id="KW-1185">Reference proteome</keyword>
<gene>
    <name evidence="5" type="ORF">VNO77_27676</name>
</gene>
<feature type="domain" description="Terpene synthase metal-binding" evidence="4">
    <location>
        <begin position="32"/>
        <end position="271"/>
    </location>
</feature>
<dbReference type="Gene3D" id="1.10.600.10">
    <property type="entry name" value="Farnesyl Diphosphate Synthase"/>
    <property type="match status" value="1"/>
</dbReference>
<evidence type="ECO:0000256" key="3">
    <source>
        <dbReference type="ARBA" id="ARBA00023239"/>
    </source>
</evidence>
<name>A0AAN9QAQ5_CANGL</name>
<evidence type="ECO:0000313" key="5">
    <source>
        <dbReference type="EMBL" id="KAK7324153.1"/>
    </source>
</evidence>
<reference evidence="5 6" key="1">
    <citation type="submission" date="2024-01" db="EMBL/GenBank/DDBJ databases">
        <title>The genomes of 5 underutilized Papilionoideae crops provide insights into root nodulation and disease resistanc.</title>
        <authorList>
            <person name="Jiang F."/>
        </authorList>
    </citation>
    <scope>NUCLEOTIDE SEQUENCE [LARGE SCALE GENOMIC DNA]</scope>
    <source>
        <strain evidence="5">LVBAO_FW01</strain>
        <tissue evidence="5">Leaves</tissue>
    </source>
</reference>
<dbReference type="SFLD" id="SFLDG01019">
    <property type="entry name" value="Terpene_Cyclase_Like_1_C_Termi"/>
    <property type="match status" value="1"/>
</dbReference>
<sequence length="332" mass="39113">MNATLLHFAKLDFNFVQAIYQDELKYTSRWWKKTSLIEKLSFSRDRLMESFIWTVGTNFKPDFGYFRKVMTKINSLVTTIDDVYDIYGTMEELKLFTEAIDRWDLNAMDNLPHYMKICFLALYNFVNDTAFETLQQKGYYITPYLKKAWTELCKSYYIEAKWYHSGYTPSFQEYIENAWISISAPVVLIHAYFSIPHSLKKEDLVYLKEYASIIRLSAVISRLANDLATYKREKEIGDVPKSIQCYMNENGTSEAEAYEYMKFIMYTTWKKMNKETSNSPFSRSFIDTVINLARMALCMYQHGDGHTIQDLEIKNHILSLIIQPIPIMCAEK</sequence>
<dbReference type="InterPro" id="IPR034741">
    <property type="entry name" value="Terpene_cyclase-like_1_C"/>
</dbReference>
<evidence type="ECO:0000256" key="2">
    <source>
        <dbReference type="ARBA" id="ARBA00022842"/>
    </source>
</evidence>
<keyword evidence="1" id="KW-0479">Metal-binding</keyword>
<dbReference type="GO" id="GO:0000287">
    <property type="term" value="F:magnesium ion binding"/>
    <property type="evidence" value="ECO:0007669"/>
    <property type="project" value="InterPro"/>
</dbReference>
<proteinExistence type="predicted"/>
<dbReference type="GO" id="GO:0016102">
    <property type="term" value="P:diterpenoid biosynthetic process"/>
    <property type="evidence" value="ECO:0007669"/>
    <property type="project" value="InterPro"/>
</dbReference>
<dbReference type="AlphaFoldDB" id="A0AAN9QAQ5"/>